<keyword evidence="2" id="KW-1185">Reference proteome</keyword>
<dbReference type="EMBL" id="JANBPW010004343">
    <property type="protein sequence ID" value="KAJ1935195.1"/>
    <property type="molecule type" value="Genomic_DNA"/>
</dbReference>
<reference evidence="1" key="1">
    <citation type="submission" date="2022-07" db="EMBL/GenBank/DDBJ databases">
        <title>Phylogenomic reconstructions and comparative analyses of Kickxellomycotina fungi.</title>
        <authorList>
            <person name="Reynolds N.K."/>
            <person name="Stajich J.E."/>
            <person name="Barry K."/>
            <person name="Grigoriev I.V."/>
            <person name="Crous P."/>
            <person name="Smith M.E."/>
        </authorList>
    </citation>
    <scope>NUCLEOTIDE SEQUENCE</scope>
    <source>
        <strain evidence="1">NRRL 5244</strain>
    </source>
</reference>
<comment type="caution">
    <text evidence="1">The sequence shown here is derived from an EMBL/GenBank/DDBJ whole genome shotgun (WGS) entry which is preliminary data.</text>
</comment>
<accession>A0ACC1J2G8</accession>
<proteinExistence type="predicted"/>
<feature type="non-terminal residue" evidence="1">
    <location>
        <position position="116"/>
    </location>
</feature>
<protein>
    <submittedName>
        <fullName evidence="1">Uncharacterized protein</fullName>
    </submittedName>
</protein>
<organism evidence="1 2">
    <name type="scientific">Linderina macrospora</name>
    <dbReference type="NCBI Taxonomy" id="4868"/>
    <lineage>
        <taxon>Eukaryota</taxon>
        <taxon>Fungi</taxon>
        <taxon>Fungi incertae sedis</taxon>
        <taxon>Zoopagomycota</taxon>
        <taxon>Kickxellomycotina</taxon>
        <taxon>Kickxellomycetes</taxon>
        <taxon>Kickxellales</taxon>
        <taxon>Kickxellaceae</taxon>
        <taxon>Linderina</taxon>
    </lineage>
</organism>
<name>A0ACC1J2G8_9FUNG</name>
<evidence type="ECO:0000313" key="1">
    <source>
        <dbReference type="EMBL" id="KAJ1935195.1"/>
    </source>
</evidence>
<gene>
    <name evidence="1" type="ORF">FBU59_005465</name>
</gene>
<evidence type="ECO:0000313" key="2">
    <source>
        <dbReference type="Proteomes" id="UP001150603"/>
    </source>
</evidence>
<sequence length="116" mass="13021">MEDNRLILHMLNPAPSVIPADTAMSDNELPSLAGEREFLAWHAQQQKLHAQQKMEQAKSRSLKRQPSANTRRKSRMTLADVERFAQGIGDPQPSPLPLTATEPAPDKNAEEQNKNR</sequence>
<dbReference type="Proteomes" id="UP001150603">
    <property type="component" value="Unassembled WGS sequence"/>
</dbReference>